<proteinExistence type="predicted"/>
<sequence>QSLAEGFAILKKAKFKFRLKDVANVYNQNSVITSRLTQWLEEGFKEYGDDLKKASGSVAHTGEGEWTVKTAKELDVSVPVIKDSYLFRVRSKKSPSFTGKILSTLRAVFGGHKI</sequence>
<dbReference type="SUPFAM" id="SSF48179">
    <property type="entry name" value="6-phosphogluconate dehydrogenase C-terminal domain-like"/>
    <property type="match status" value="1"/>
</dbReference>
<evidence type="ECO:0000313" key="1">
    <source>
        <dbReference type="EMBL" id="PIT96548.1"/>
    </source>
</evidence>
<protein>
    <submittedName>
        <fullName evidence="1">6-phosphogluconate dehydrogenase (Decarboxylating)</fullName>
    </submittedName>
</protein>
<comment type="caution">
    <text evidence="1">The sequence shown here is derived from an EMBL/GenBank/DDBJ whole genome shotgun (WGS) entry which is preliminary data.</text>
</comment>
<dbReference type="InterPro" id="IPR008927">
    <property type="entry name" value="6-PGluconate_DH-like_C_sf"/>
</dbReference>
<dbReference type="EMBL" id="PFAA01000048">
    <property type="protein sequence ID" value="PIT96548.1"/>
    <property type="molecule type" value="Genomic_DNA"/>
</dbReference>
<dbReference type="InterPro" id="IPR013328">
    <property type="entry name" value="6PGD_dom2"/>
</dbReference>
<reference evidence="2" key="1">
    <citation type="submission" date="2017-09" db="EMBL/GenBank/DDBJ databases">
        <title>Depth-based differentiation of microbial function through sediment-hosted aquifers and enrichment of novel symbionts in the deep terrestrial subsurface.</title>
        <authorList>
            <person name="Probst A.J."/>
            <person name="Ladd B."/>
            <person name="Jarett J.K."/>
            <person name="Geller-Mcgrath D.E."/>
            <person name="Sieber C.M.K."/>
            <person name="Emerson J.B."/>
            <person name="Anantharaman K."/>
            <person name="Thomas B.C."/>
            <person name="Malmstrom R."/>
            <person name="Stieglmeier M."/>
            <person name="Klingl A."/>
            <person name="Woyke T."/>
            <person name="Ryan C.M."/>
            <person name="Banfield J.F."/>
        </authorList>
    </citation>
    <scope>NUCLEOTIDE SEQUENCE [LARGE SCALE GENOMIC DNA]</scope>
</reference>
<dbReference type="Gene3D" id="1.10.1040.10">
    <property type="entry name" value="N-(1-d-carboxylethyl)-l-norvaline Dehydrogenase, domain 2"/>
    <property type="match status" value="1"/>
</dbReference>
<gene>
    <name evidence="1" type="ORF">COT82_02585</name>
</gene>
<name>A0A2M6WUT2_9BACT</name>
<evidence type="ECO:0000313" key="2">
    <source>
        <dbReference type="Proteomes" id="UP000230481"/>
    </source>
</evidence>
<feature type="non-terminal residue" evidence="1">
    <location>
        <position position="1"/>
    </location>
</feature>
<dbReference type="Proteomes" id="UP000230481">
    <property type="component" value="Unassembled WGS sequence"/>
</dbReference>
<accession>A0A2M6WUT2</accession>
<dbReference type="AlphaFoldDB" id="A0A2M6WUT2"/>
<organism evidence="1 2">
    <name type="scientific">Candidatus Campbellbacteria bacterium CG10_big_fil_rev_8_21_14_0_10_35_52</name>
    <dbReference type="NCBI Taxonomy" id="1974527"/>
    <lineage>
        <taxon>Bacteria</taxon>
        <taxon>Candidatus Campbelliibacteriota</taxon>
    </lineage>
</organism>